<protein>
    <submittedName>
        <fullName evidence="1">Uncharacterized protein</fullName>
    </submittedName>
</protein>
<name>A0A564ZED6_HYMDI</name>
<organism evidence="1 2">
    <name type="scientific">Hymenolepis diminuta</name>
    <name type="common">Rat tapeworm</name>
    <dbReference type="NCBI Taxonomy" id="6216"/>
    <lineage>
        <taxon>Eukaryota</taxon>
        <taxon>Metazoa</taxon>
        <taxon>Spiralia</taxon>
        <taxon>Lophotrochozoa</taxon>
        <taxon>Platyhelminthes</taxon>
        <taxon>Cestoda</taxon>
        <taxon>Eucestoda</taxon>
        <taxon>Cyclophyllidea</taxon>
        <taxon>Hymenolepididae</taxon>
        <taxon>Hymenolepis</taxon>
    </lineage>
</organism>
<proteinExistence type="predicted"/>
<reference evidence="1 2" key="1">
    <citation type="submission" date="2019-07" db="EMBL/GenBank/DDBJ databases">
        <authorList>
            <person name="Jastrzebski P J."/>
            <person name="Paukszto L."/>
            <person name="Jastrzebski P J."/>
        </authorList>
    </citation>
    <scope>NUCLEOTIDE SEQUENCE [LARGE SCALE GENOMIC DNA]</scope>
    <source>
        <strain evidence="1 2">WMS-il1</strain>
    </source>
</reference>
<sequence length="126" mass="14015">MLLFGCKNMYIIKFVSTRRSSKLTCRFICRRNDDHGNRGSLHNIVTGASKEGSLNSSHIMESNHHRFDLVISNGSNNSPTDFGTKEGHSSIIDAFISTYLRISFNSPPSLHGTKSARLNHITSQSC</sequence>
<dbReference type="AlphaFoldDB" id="A0A564ZED6"/>
<keyword evidence="2" id="KW-1185">Reference proteome</keyword>
<evidence type="ECO:0000313" key="2">
    <source>
        <dbReference type="Proteomes" id="UP000321570"/>
    </source>
</evidence>
<evidence type="ECO:0000313" key="1">
    <source>
        <dbReference type="EMBL" id="VUZ57806.1"/>
    </source>
</evidence>
<dbReference type="EMBL" id="CABIJS010000719">
    <property type="protein sequence ID" value="VUZ57806.1"/>
    <property type="molecule type" value="Genomic_DNA"/>
</dbReference>
<accession>A0A564ZED6</accession>
<dbReference type="Proteomes" id="UP000321570">
    <property type="component" value="Unassembled WGS sequence"/>
</dbReference>
<gene>
    <name evidence="1" type="ORF">WMSIL1_LOCUS15154</name>
</gene>